<proteinExistence type="predicted"/>
<dbReference type="AlphaFoldDB" id="A0A1B1Y3I9"/>
<dbReference type="Proteomes" id="UP000092967">
    <property type="component" value="Chromosome"/>
</dbReference>
<evidence type="ECO:0008006" key="3">
    <source>
        <dbReference type="Google" id="ProtNLM"/>
    </source>
</evidence>
<keyword evidence="2" id="KW-1185">Reference proteome</keyword>
<gene>
    <name evidence="1" type="ORF">AXE80_03005</name>
</gene>
<dbReference type="KEGG" id="wfu:AXE80_03005"/>
<sequence>MALVTLLFFDLCINLKSKNVMKKVLLGMLFLATMGMFAQETEFKSPIKKGRVNLAGSLSVIIDDSNFENNNSKYKNVVFSPNIGYVIQENLVLGTTLSVGYGENKNDYENNNSNIFNKNTRKKYRIGVFAKKYIPVIDKLFLNLAPGVYYERNIYLYSNNNNDDNYSNQYEVNVTPGISYFFNNNLALQMNLGSLSYNYIERRDKESDEISSKGNTVALNLTSNVSLGISYFF</sequence>
<reference evidence="1 2" key="1">
    <citation type="submission" date="2016-02" db="EMBL/GenBank/DDBJ databases">
        <authorList>
            <person name="Wen L."/>
            <person name="He K."/>
            <person name="Yang H."/>
        </authorList>
    </citation>
    <scope>NUCLEOTIDE SEQUENCE [LARGE SCALE GENOMIC DNA]</scope>
    <source>
        <strain evidence="1 2">CZ1127</strain>
    </source>
</reference>
<dbReference type="STRING" id="1790137.AXE80_03005"/>
<accession>A0A1B1Y3I9</accession>
<organism evidence="1 2">
    <name type="scientific">Wenyingzhuangia fucanilytica</name>
    <dbReference type="NCBI Taxonomy" id="1790137"/>
    <lineage>
        <taxon>Bacteria</taxon>
        <taxon>Pseudomonadati</taxon>
        <taxon>Bacteroidota</taxon>
        <taxon>Flavobacteriia</taxon>
        <taxon>Flavobacteriales</taxon>
        <taxon>Flavobacteriaceae</taxon>
        <taxon>Wenyingzhuangia</taxon>
    </lineage>
</organism>
<name>A0A1B1Y3I9_9FLAO</name>
<evidence type="ECO:0000313" key="1">
    <source>
        <dbReference type="EMBL" id="ANW95317.1"/>
    </source>
</evidence>
<evidence type="ECO:0000313" key="2">
    <source>
        <dbReference type="Proteomes" id="UP000092967"/>
    </source>
</evidence>
<dbReference type="EMBL" id="CP014224">
    <property type="protein sequence ID" value="ANW95317.1"/>
    <property type="molecule type" value="Genomic_DNA"/>
</dbReference>
<protein>
    <recommendedName>
        <fullName evidence="3">Outer membrane protein beta-barrel domain-containing protein</fullName>
    </recommendedName>
</protein>